<reference evidence="1 2" key="1">
    <citation type="journal article" date="2022" name="bioRxiv">
        <title>Genomics of Preaxostyla Flagellates Illuminates Evolutionary Transitions and the Path Towards Mitochondrial Loss.</title>
        <authorList>
            <person name="Novak L.V.F."/>
            <person name="Treitli S.C."/>
            <person name="Pyrih J."/>
            <person name="Halakuc P."/>
            <person name="Pipaliya S.V."/>
            <person name="Vacek V."/>
            <person name="Brzon O."/>
            <person name="Soukal P."/>
            <person name="Eme L."/>
            <person name="Dacks J.B."/>
            <person name="Karnkowska A."/>
            <person name="Elias M."/>
            <person name="Hampl V."/>
        </authorList>
    </citation>
    <scope>NUCLEOTIDE SEQUENCE [LARGE SCALE GENOMIC DNA]</scope>
    <source>
        <strain evidence="1">NAU3</strain>
        <tissue evidence="1">Gut</tissue>
    </source>
</reference>
<keyword evidence="2" id="KW-1185">Reference proteome</keyword>
<dbReference type="EMBL" id="JARBJD010000374">
    <property type="protein sequence ID" value="KAK2942915.1"/>
    <property type="molecule type" value="Genomic_DNA"/>
</dbReference>
<comment type="caution">
    <text evidence="1">The sequence shown here is derived from an EMBL/GenBank/DDBJ whole genome shotgun (WGS) entry which is preliminary data.</text>
</comment>
<organism evidence="1 2">
    <name type="scientific">Blattamonas nauphoetae</name>
    <dbReference type="NCBI Taxonomy" id="2049346"/>
    <lineage>
        <taxon>Eukaryota</taxon>
        <taxon>Metamonada</taxon>
        <taxon>Preaxostyla</taxon>
        <taxon>Oxymonadida</taxon>
        <taxon>Blattamonas</taxon>
    </lineage>
</organism>
<dbReference type="Proteomes" id="UP001281761">
    <property type="component" value="Unassembled WGS sequence"/>
</dbReference>
<evidence type="ECO:0000313" key="1">
    <source>
        <dbReference type="EMBL" id="KAK2942915.1"/>
    </source>
</evidence>
<accession>A0ABQ9WTU4</accession>
<proteinExistence type="predicted"/>
<protein>
    <submittedName>
        <fullName evidence="1">Uncharacterized protein</fullName>
    </submittedName>
</protein>
<evidence type="ECO:0000313" key="2">
    <source>
        <dbReference type="Proteomes" id="UP001281761"/>
    </source>
</evidence>
<sequence length="930" mass="99687">MFDITNSTFSVSGVHAIMNSNEQSVCSISASIVRFSDSWITSSSDICPFLIRPSEHFGLPVESIIILSKIHRRSQTGSIGPFVGLADPHPQMVSSASTDWSDLPTTEMKAISVVGTDLLLDTQHLVSGTGPLFSFGMTEQGIRLATSRCALQMETSLIRSTLVNMTSSSVFSPDKQIFGSTVDQRMVGSCVRQSTNHESGTGMMSPNLGGNLMCLNTSFSSCIRVRNTDIIYSCENITQTHIGRLYSVSSEVTSITYTLCTFNEMAETVAPGWREGGAAMFISTPSSSLTVRSCFFHKCTCTGHENNLGGAIFYHCSSSPSIPLRFSASSFTECSTNYSAGSIYCYSQSSILMYKCFFQRSASAGDGAVNIHHADTVTIFNSAFVDCYASFQAGALALIETTTFSLSFSQFRKNLKIVVQNGRDVYIWDKTSSQITADMFQFCDSTSGAPNVYFEADKTDNNNFVPQISSTPTIKSVDVSFDGDEATVTVETEEAIRGTMGVLFNGSNVPRLVHVVFGDRRTDSTVGKGVVSSGSNGVLPSATYIRRNTTLAPFPIPAIRTAEAVLKDWNTTEIVLSGVHLEEGSYSVLIAKESNTFNITLTRSCSRTLVGTAPLYPSTAEGRLEWSTEYKVMIVMCLPDGEQQEEQVELKGSVTFTTPAEPPRIESVGCSLNGKKDMAIVELIGRALSSSGHPVVTSGSSGEVSSSGGIFNVTSTNCFVNFSIGSSEDSSHVVFGGRYELLSVGTDSSSFAVNSGLFFEVPHPPRISSIAAPSEVSSSTFVLSVSGEYLPSGSTFTVTLTSGHICTVSFSSASSGTSTIGIGGGGEVQYNTNYFIQSVIRTESGKDDEHILFPSTPFRTPRGPTLSSISCDFSSSNPNILNLSLSTARMPLEDFTLKLKTTQSPSETIHLAVSPYDLSTGFVLVEVGTT</sequence>
<gene>
    <name evidence="1" type="ORF">BLNAU_22174</name>
</gene>
<name>A0ABQ9WTU4_9EUKA</name>